<feature type="domain" description="DUF5681" evidence="2">
    <location>
        <begin position="15"/>
        <end position="90"/>
    </location>
</feature>
<evidence type="ECO:0000256" key="1">
    <source>
        <dbReference type="SAM" id="MobiDB-lite"/>
    </source>
</evidence>
<dbReference type="Proteomes" id="UP000445582">
    <property type="component" value="Unassembled WGS sequence"/>
</dbReference>
<sequence length="184" mass="20287">MSSAEQVGYARPPVASRFQKGRSGNPRGRPKNRRREIPYDAVLGQMVTIREDGRERRVTAAEAFLLQLTQKGLAGDSAAARASLDAIETARTARNEVTSGVSKIVISSVGSGADAIIGKLGIARLKFPTDKARVRWELNPWIVEAALQRFGDTQLSLDEQSEVWNATRAPHQVNWPDWWAYSGE</sequence>
<keyword evidence="4" id="KW-1185">Reference proteome</keyword>
<dbReference type="EMBL" id="WTYN01000006">
    <property type="protein sequence ID" value="MXO64075.1"/>
    <property type="molecule type" value="Genomic_DNA"/>
</dbReference>
<evidence type="ECO:0000313" key="3">
    <source>
        <dbReference type="EMBL" id="MXO64075.1"/>
    </source>
</evidence>
<gene>
    <name evidence="3" type="ORF">GRI48_13810</name>
</gene>
<evidence type="ECO:0000259" key="2">
    <source>
        <dbReference type="Pfam" id="PF18932"/>
    </source>
</evidence>
<name>A0A844YKP7_9SPHN</name>
<dbReference type="RefSeq" id="WP_160677544.1">
    <property type="nucleotide sequence ID" value="NZ_WTYN01000006.1"/>
</dbReference>
<protein>
    <recommendedName>
        <fullName evidence="2">DUF5681 domain-containing protein</fullName>
    </recommendedName>
</protein>
<reference evidence="3 4" key="1">
    <citation type="submission" date="2019-12" db="EMBL/GenBank/DDBJ databases">
        <title>Genomic-based taxomic classification of the family Erythrobacteraceae.</title>
        <authorList>
            <person name="Xu L."/>
        </authorList>
    </citation>
    <scope>NUCLEOTIDE SEQUENCE [LARGE SCALE GENOMIC DNA]</scope>
    <source>
        <strain evidence="3 4">MCCC 1A09965</strain>
    </source>
</reference>
<feature type="region of interest" description="Disordered" evidence="1">
    <location>
        <begin position="1"/>
        <end position="36"/>
    </location>
</feature>
<evidence type="ECO:0000313" key="4">
    <source>
        <dbReference type="Proteomes" id="UP000445582"/>
    </source>
</evidence>
<accession>A0A844YKP7</accession>
<dbReference type="AlphaFoldDB" id="A0A844YKP7"/>
<dbReference type="InterPro" id="IPR043736">
    <property type="entry name" value="DUF5681"/>
</dbReference>
<dbReference type="OrthoDB" id="2086138at2"/>
<organism evidence="3 4">
    <name type="scientific">Qipengyuania oceanensis</name>
    <dbReference type="NCBI Taxonomy" id="1463597"/>
    <lineage>
        <taxon>Bacteria</taxon>
        <taxon>Pseudomonadati</taxon>
        <taxon>Pseudomonadota</taxon>
        <taxon>Alphaproteobacteria</taxon>
        <taxon>Sphingomonadales</taxon>
        <taxon>Erythrobacteraceae</taxon>
        <taxon>Qipengyuania</taxon>
    </lineage>
</organism>
<proteinExistence type="predicted"/>
<dbReference type="Pfam" id="PF18932">
    <property type="entry name" value="DUF5681"/>
    <property type="match status" value="1"/>
</dbReference>
<comment type="caution">
    <text evidence="3">The sequence shown here is derived from an EMBL/GenBank/DDBJ whole genome shotgun (WGS) entry which is preliminary data.</text>
</comment>